<dbReference type="CDD" id="cd05157">
    <property type="entry name" value="ETNK_euk"/>
    <property type="match status" value="1"/>
</dbReference>
<protein>
    <submittedName>
        <fullName evidence="3">Choline kinase cytoplasm</fullName>
    </submittedName>
</protein>
<dbReference type="InParanoid" id="A0A165RFN3"/>
<reference evidence="3 4" key="1">
    <citation type="journal article" date="2016" name="Mol. Biol. Evol.">
        <title>Comparative Genomics of Early-Diverging Mushroom-Forming Fungi Provides Insights into the Origins of Lignocellulose Decay Capabilities.</title>
        <authorList>
            <person name="Nagy L.G."/>
            <person name="Riley R."/>
            <person name="Tritt A."/>
            <person name="Adam C."/>
            <person name="Daum C."/>
            <person name="Floudas D."/>
            <person name="Sun H."/>
            <person name="Yadav J.S."/>
            <person name="Pangilinan J."/>
            <person name="Larsson K.H."/>
            <person name="Matsuura K."/>
            <person name="Barry K."/>
            <person name="Labutti K."/>
            <person name="Kuo R."/>
            <person name="Ohm R.A."/>
            <person name="Bhattacharya S.S."/>
            <person name="Shirouzu T."/>
            <person name="Yoshinaga Y."/>
            <person name="Martin F.M."/>
            <person name="Grigoriev I.V."/>
            <person name="Hibbett D.S."/>
        </authorList>
    </citation>
    <scope>NUCLEOTIDE SEQUENCE [LARGE SCALE GENOMIC DNA]</scope>
    <source>
        <strain evidence="3 4">HHB14362 ss-1</strain>
    </source>
</reference>
<dbReference type="STRING" id="1314782.A0A165RFN3"/>
<dbReference type="GO" id="GO:0004305">
    <property type="term" value="F:ethanolamine kinase activity"/>
    <property type="evidence" value="ECO:0007669"/>
    <property type="project" value="TreeGrafter"/>
</dbReference>
<keyword evidence="3" id="KW-0418">Kinase</keyword>
<dbReference type="EMBL" id="KV425582">
    <property type="protein sequence ID" value="KZT23743.1"/>
    <property type="molecule type" value="Genomic_DNA"/>
</dbReference>
<comment type="similarity">
    <text evidence="1">Belongs to the choline/ethanolamine kinase family.</text>
</comment>
<feature type="region of interest" description="Disordered" evidence="2">
    <location>
        <begin position="15"/>
        <end position="34"/>
    </location>
</feature>
<proteinExistence type="inferred from homology"/>
<sequence>MLRSESSNSSYYRLDVGSARSDGSRSRSSSTSTVSIPFRDSDVEVITLDGLPHADIELKARQYKSPIFAQQLRKLFLLLVVPSWSDAGAPAAPLVIHKVSGSLTNAVFFVSRPGSRTLLLRIYGVSSASLICRSRELQTLHILSSRYRIGPRIYGTFTNGRVEEYFDSVPLTAKELRHERISRWIGARMAELHCVDVSLINETTSDLQEDARPYNIAAIKNFLSWLPAARDVLSLPFAPPGLREELDLDAFEREWERYMKWLDAFEQKNGASPRVFCHNDTQYGNLLKLTVLKEGVPEHRQIIVVDFEYSSVNAASSDIANHFHEWTANYHSTTPHLLNPAIYPTLEQRQNLYRAYLSHYRMNSSPSQVKDVTDHDLQLLDAQVQAWSPASHAMWAVWGVVQAREDLENNESEVEFDYIGYARCRMARFRSEVQVLYGQAL</sequence>
<dbReference type="Gene3D" id="3.90.1200.10">
    <property type="match status" value="1"/>
</dbReference>
<dbReference type="Gene3D" id="3.30.200.20">
    <property type="entry name" value="Phosphorylase Kinase, domain 1"/>
    <property type="match status" value="1"/>
</dbReference>
<dbReference type="Pfam" id="PF01633">
    <property type="entry name" value="Choline_kinase"/>
    <property type="match status" value="1"/>
</dbReference>
<evidence type="ECO:0000313" key="3">
    <source>
        <dbReference type="EMBL" id="KZT23743.1"/>
    </source>
</evidence>
<dbReference type="Proteomes" id="UP000076761">
    <property type="component" value="Unassembled WGS sequence"/>
</dbReference>
<evidence type="ECO:0000256" key="1">
    <source>
        <dbReference type="ARBA" id="ARBA00038211"/>
    </source>
</evidence>
<keyword evidence="3" id="KW-0808">Transferase</keyword>
<keyword evidence="4" id="KW-1185">Reference proteome</keyword>
<dbReference type="SUPFAM" id="SSF56112">
    <property type="entry name" value="Protein kinase-like (PK-like)"/>
    <property type="match status" value="1"/>
</dbReference>
<name>A0A165RFN3_9AGAM</name>
<evidence type="ECO:0000313" key="4">
    <source>
        <dbReference type="Proteomes" id="UP000076761"/>
    </source>
</evidence>
<accession>A0A165RFN3</accession>
<dbReference type="GO" id="GO:0006646">
    <property type="term" value="P:phosphatidylethanolamine biosynthetic process"/>
    <property type="evidence" value="ECO:0007669"/>
    <property type="project" value="TreeGrafter"/>
</dbReference>
<evidence type="ECO:0000256" key="2">
    <source>
        <dbReference type="SAM" id="MobiDB-lite"/>
    </source>
</evidence>
<dbReference type="GO" id="GO:0004103">
    <property type="term" value="F:choline kinase activity"/>
    <property type="evidence" value="ECO:0007669"/>
    <property type="project" value="TreeGrafter"/>
</dbReference>
<gene>
    <name evidence="3" type="ORF">NEOLEDRAFT_1068642</name>
</gene>
<dbReference type="PANTHER" id="PTHR22603:SF93">
    <property type="entry name" value="RE24176P"/>
    <property type="match status" value="1"/>
</dbReference>
<dbReference type="GO" id="GO:0005737">
    <property type="term" value="C:cytoplasm"/>
    <property type="evidence" value="ECO:0007669"/>
    <property type="project" value="TreeGrafter"/>
</dbReference>
<dbReference type="FunCoup" id="A0A165RFN3">
    <property type="interactions" value="361"/>
</dbReference>
<dbReference type="InterPro" id="IPR011009">
    <property type="entry name" value="Kinase-like_dom_sf"/>
</dbReference>
<dbReference type="OrthoDB" id="10267235at2759"/>
<dbReference type="AlphaFoldDB" id="A0A165RFN3"/>
<organism evidence="3 4">
    <name type="scientific">Neolentinus lepideus HHB14362 ss-1</name>
    <dbReference type="NCBI Taxonomy" id="1314782"/>
    <lineage>
        <taxon>Eukaryota</taxon>
        <taxon>Fungi</taxon>
        <taxon>Dikarya</taxon>
        <taxon>Basidiomycota</taxon>
        <taxon>Agaricomycotina</taxon>
        <taxon>Agaricomycetes</taxon>
        <taxon>Gloeophyllales</taxon>
        <taxon>Gloeophyllaceae</taxon>
        <taxon>Neolentinus</taxon>
    </lineage>
</organism>
<dbReference type="PANTHER" id="PTHR22603">
    <property type="entry name" value="CHOLINE/ETHANOALAMINE KINASE"/>
    <property type="match status" value="1"/>
</dbReference>